<name>A0A2N5EBA7_9GAMM</name>
<dbReference type="Proteomes" id="UP000234503">
    <property type="component" value="Unassembled WGS sequence"/>
</dbReference>
<evidence type="ECO:0000313" key="2">
    <source>
        <dbReference type="EMBL" id="PLR39422.1"/>
    </source>
</evidence>
<keyword evidence="1" id="KW-0472">Membrane</keyword>
<dbReference type="InterPro" id="IPR011726">
    <property type="entry name" value="KdpF"/>
</dbReference>
<protein>
    <submittedName>
        <fullName evidence="2">K(+)-transporting ATPase subunit F</fullName>
    </submittedName>
</protein>
<dbReference type="EMBL" id="PJZH01000002">
    <property type="protein sequence ID" value="PLR39422.1"/>
    <property type="molecule type" value="Genomic_DNA"/>
</dbReference>
<evidence type="ECO:0000256" key="1">
    <source>
        <dbReference type="SAM" id="Phobius"/>
    </source>
</evidence>
<dbReference type="RefSeq" id="WP_101822861.1">
    <property type="nucleotide sequence ID" value="NZ_PJZH01000002.1"/>
</dbReference>
<keyword evidence="1" id="KW-0812">Transmembrane</keyword>
<keyword evidence="3" id="KW-1185">Reference proteome</keyword>
<dbReference type="Pfam" id="PF09604">
    <property type="entry name" value="Potass_KdpF"/>
    <property type="match status" value="1"/>
</dbReference>
<dbReference type="GO" id="GO:0005886">
    <property type="term" value="C:plasma membrane"/>
    <property type="evidence" value="ECO:0007669"/>
    <property type="project" value="InterPro"/>
</dbReference>
<evidence type="ECO:0000313" key="3">
    <source>
        <dbReference type="Proteomes" id="UP000234503"/>
    </source>
</evidence>
<accession>A0A2N5EBA7</accession>
<dbReference type="GO" id="GO:0008556">
    <property type="term" value="F:P-type potassium transmembrane transporter activity"/>
    <property type="evidence" value="ECO:0007669"/>
    <property type="project" value="InterPro"/>
</dbReference>
<organism evidence="2 3">
    <name type="scientific">Chimaeribacter coloradensis</name>
    <dbReference type="NCBI Taxonomy" id="2060068"/>
    <lineage>
        <taxon>Bacteria</taxon>
        <taxon>Pseudomonadati</taxon>
        <taxon>Pseudomonadota</taxon>
        <taxon>Gammaproteobacteria</taxon>
        <taxon>Enterobacterales</taxon>
        <taxon>Yersiniaceae</taxon>
        <taxon>Chimaeribacter</taxon>
    </lineage>
</organism>
<feature type="transmembrane region" description="Helical" evidence="1">
    <location>
        <begin position="6"/>
        <end position="24"/>
    </location>
</feature>
<reference evidence="2 3" key="1">
    <citation type="submission" date="2017-12" db="EMBL/GenBank/DDBJ databases">
        <title>Characterization of six clinical isolates of Enterochimera gen. nov., a novel genus of the Yersiniaciae family and the three species Enterochimera arupensis sp. nov., Enterochimera coloradensis sp. nov, and Enterochimera californica sp. nov.</title>
        <authorList>
            <person name="Rossi A."/>
            <person name="Fisher M."/>
        </authorList>
    </citation>
    <scope>NUCLEOTIDE SEQUENCE [LARGE SCALE GENOMIC DNA]</scope>
    <source>
        <strain evidence="3">2016-Iso4</strain>
    </source>
</reference>
<keyword evidence="1" id="KW-1133">Transmembrane helix</keyword>
<dbReference type="NCBIfam" id="TIGR02115">
    <property type="entry name" value="potass_kdpF"/>
    <property type="match status" value="1"/>
</dbReference>
<proteinExistence type="predicted"/>
<sequence length="29" mass="3092">MSLGVIAGAVVVLLLLVYLIYALIRAEAF</sequence>
<comment type="caution">
    <text evidence="2">The sequence shown here is derived from an EMBL/GenBank/DDBJ whole genome shotgun (WGS) entry which is preliminary data.</text>
</comment>
<gene>
    <name evidence="2" type="primary">kdpF</name>
    <name evidence="2" type="ORF">CYR32_04205</name>
</gene>
<dbReference type="AlphaFoldDB" id="A0A2N5EBA7"/>